<dbReference type="InterPro" id="IPR001876">
    <property type="entry name" value="Znf_RanBP2"/>
</dbReference>
<keyword evidence="3" id="KW-0862">Zinc</keyword>
<dbReference type="OrthoDB" id="439458at2759"/>
<evidence type="ECO:0000256" key="3">
    <source>
        <dbReference type="ARBA" id="ARBA00022833"/>
    </source>
</evidence>
<sequence length="594" mass="64195">MSAVVAGVSVNATKAGALPVSLELRKGHAVTLVANVVGDARALLNYLQENIGCGGTVANEGNVIELQGRHEEPVKKLLLDAHVAKGVAGTGKKALAKKKLQEQQQKKVQQQNEPSEKKERLKPRREKRPAAQACLIVDNATPSLRTPPPKRKRTHKERYDAFVNMMTERWPYWSREPSQLPAIYGMITDDEGATATATLGAAILEAKPGEVLSAGGEEALEDPLSTFSVTDGANRRERLAAAKAKAIAPKPAQPVQPVATPIAWTAKAPAASTSSGSYAFAAAPSASASHDVYDNAPQRSRNRLGQMFDPRRTAVRSQIHRSARGGDRRGGGGGRVFVKQRHRGGSAGRAARWGGDDDDDGGSDDDGPSMIGSAVDWFQRDGDEDEEHREEEHEKHTLDSWFTARAPLPDRRRIEEQPIHAFAASSIHSYEPAARHNNADGERQRVLPHLFQPAELSEEEALAMALAMSAREDERHSSDYDDDGDDDDYYDDDDGTLRQQEHASALPQDDEEAQQLAAALEASRLDTSAAAPRVPEEEEEQLVAALEASLRDAPAPVVATWSCPACTLENALNVDCCDLCGGPSPRIVQLASET</sequence>
<dbReference type="Proteomes" id="UP000660262">
    <property type="component" value="Unassembled WGS sequence"/>
</dbReference>
<evidence type="ECO:0000313" key="7">
    <source>
        <dbReference type="Proteomes" id="UP000660262"/>
    </source>
</evidence>
<dbReference type="InterPro" id="IPR001950">
    <property type="entry name" value="SUI1"/>
</dbReference>
<dbReference type="PROSITE" id="PS01358">
    <property type="entry name" value="ZF_RANBP2_1"/>
    <property type="match status" value="1"/>
</dbReference>
<feature type="compositionally biased region" description="Acidic residues" evidence="4">
    <location>
        <begin position="480"/>
        <end position="494"/>
    </location>
</feature>
<name>A0A830HX54_9CHLO</name>
<feature type="region of interest" description="Disordered" evidence="4">
    <location>
        <begin position="94"/>
        <end position="155"/>
    </location>
</feature>
<dbReference type="EMBL" id="BNJQ01000027">
    <property type="protein sequence ID" value="GHP10041.1"/>
    <property type="molecule type" value="Genomic_DNA"/>
</dbReference>
<feature type="region of interest" description="Disordered" evidence="4">
    <location>
        <begin position="290"/>
        <end position="374"/>
    </location>
</feature>
<evidence type="ECO:0000256" key="4">
    <source>
        <dbReference type="SAM" id="MobiDB-lite"/>
    </source>
</evidence>
<dbReference type="SMART" id="SM00726">
    <property type="entry name" value="UIM"/>
    <property type="match status" value="3"/>
</dbReference>
<dbReference type="GO" id="GO:0003743">
    <property type="term" value="F:translation initiation factor activity"/>
    <property type="evidence" value="ECO:0007669"/>
    <property type="project" value="InterPro"/>
</dbReference>
<keyword evidence="7" id="KW-1185">Reference proteome</keyword>
<dbReference type="PROSITE" id="PS50330">
    <property type="entry name" value="UIM"/>
    <property type="match status" value="1"/>
</dbReference>
<organism evidence="6 7">
    <name type="scientific">Pycnococcus provasolii</name>
    <dbReference type="NCBI Taxonomy" id="41880"/>
    <lineage>
        <taxon>Eukaryota</taxon>
        <taxon>Viridiplantae</taxon>
        <taxon>Chlorophyta</taxon>
        <taxon>Pseudoscourfieldiophyceae</taxon>
        <taxon>Pseudoscourfieldiales</taxon>
        <taxon>Pycnococcaceae</taxon>
        <taxon>Pycnococcus</taxon>
    </lineage>
</organism>
<dbReference type="Pfam" id="PF01253">
    <property type="entry name" value="SUI1"/>
    <property type="match status" value="1"/>
</dbReference>
<evidence type="ECO:0000259" key="5">
    <source>
        <dbReference type="PROSITE" id="PS50296"/>
    </source>
</evidence>
<accession>A0A830HX54</accession>
<feature type="compositionally biased region" description="Basic and acidic residues" evidence="4">
    <location>
        <begin position="470"/>
        <end position="479"/>
    </location>
</feature>
<feature type="region of interest" description="Disordered" evidence="4">
    <location>
        <begin position="468"/>
        <end position="495"/>
    </location>
</feature>
<feature type="domain" description="SUI1" evidence="5">
    <location>
        <begin position="25"/>
        <end position="82"/>
    </location>
</feature>
<keyword evidence="1" id="KW-0479">Metal-binding</keyword>
<dbReference type="GO" id="GO:0008270">
    <property type="term" value="F:zinc ion binding"/>
    <property type="evidence" value="ECO:0007669"/>
    <property type="project" value="UniProtKB-KW"/>
</dbReference>
<dbReference type="InterPro" id="IPR036877">
    <property type="entry name" value="SUI1_dom_sf"/>
</dbReference>
<reference evidence="6" key="1">
    <citation type="submission" date="2020-10" db="EMBL/GenBank/DDBJ databases">
        <title>Unveiling of a novel bifunctional photoreceptor, Dualchrome1, isolated from a cosmopolitan green alga.</title>
        <authorList>
            <person name="Suzuki S."/>
            <person name="Kawachi M."/>
        </authorList>
    </citation>
    <scope>NUCLEOTIDE SEQUENCE</scope>
    <source>
        <strain evidence="6">NIES 2893</strain>
    </source>
</reference>
<keyword evidence="2" id="KW-0863">Zinc-finger</keyword>
<feature type="compositionally biased region" description="Acidic residues" evidence="4">
    <location>
        <begin position="356"/>
        <end position="367"/>
    </location>
</feature>
<comment type="caution">
    <text evidence="6">The sequence shown here is derived from an EMBL/GenBank/DDBJ whole genome shotgun (WGS) entry which is preliminary data.</text>
</comment>
<evidence type="ECO:0000313" key="6">
    <source>
        <dbReference type="EMBL" id="GHP10041.1"/>
    </source>
</evidence>
<proteinExistence type="predicted"/>
<protein>
    <recommendedName>
        <fullName evidence="5">SUI1 domain-containing protein</fullName>
    </recommendedName>
</protein>
<gene>
    <name evidence="6" type="ORF">PPROV_000877400</name>
</gene>
<dbReference type="SUPFAM" id="SSF55159">
    <property type="entry name" value="eIF1-like"/>
    <property type="match status" value="1"/>
</dbReference>
<evidence type="ECO:0000256" key="2">
    <source>
        <dbReference type="ARBA" id="ARBA00022771"/>
    </source>
</evidence>
<dbReference type="Gene3D" id="3.30.780.10">
    <property type="entry name" value="SUI1-like domain"/>
    <property type="match status" value="1"/>
</dbReference>
<dbReference type="PROSITE" id="PS50296">
    <property type="entry name" value="SUI1"/>
    <property type="match status" value="1"/>
</dbReference>
<evidence type="ECO:0000256" key="1">
    <source>
        <dbReference type="ARBA" id="ARBA00022723"/>
    </source>
</evidence>
<dbReference type="AlphaFoldDB" id="A0A830HX54"/>
<dbReference type="InterPro" id="IPR003903">
    <property type="entry name" value="UIM_dom"/>
</dbReference>